<name>A0AB35USZ2_9FIRM</name>
<proteinExistence type="predicted"/>
<feature type="transmembrane region" description="Helical" evidence="5">
    <location>
        <begin position="207"/>
        <end position="223"/>
    </location>
</feature>
<dbReference type="RefSeq" id="WP_320885050.1">
    <property type="nucleotide sequence ID" value="NZ_BAABZA010000001.1"/>
</dbReference>
<keyword evidence="4 5" id="KW-0472">Membrane</keyword>
<sequence>MINLIIKEAKSYSVHQLMLLTCVLSIFMPFYIGLMMLAALTLGLMMNGELKALLQETPQAKAGLLVILAGFIGALVYGNLLGVGCSFMMLVILIAACDLRRHCDAHFYDRFIKLILLMSVVCFAHALLEYLNITESLNYQFTDLIIPDLPKYRVNSVFFNANYYAMMCEFFIIIALAKLITSENKGIYFFIILCNLSGLYLTGCRSAWPALAVAILILFYFAGKRKTAALLLLIEICLGLFVLMEPELLPRLESSDSSMDVRVGIWQTAVQQFKVNPLLGHGPLTYMQVYPQFNGIATQHAHNIFLDALINFGILGVVPLVIFIVNRLKEAFRLCDIRKALVLALTVIVMIHGLLDATIFWSQTSFLYLSLLMMTVNLKTDEA</sequence>
<dbReference type="GO" id="GO:0016874">
    <property type="term" value="F:ligase activity"/>
    <property type="evidence" value="ECO:0007669"/>
    <property type="project" value="UniProtKB-KW"/>
</dbReference>
<feature type="transmembrane region" description="Helical" evidence="5">
    <location>
        <begin position="308"/>
        <end position="328"/>
    </location>
</feature>
<dbReference type="PANTHER" id="PTHR37422:SF20">
    <property type="entry name" value="O-ANTIGEN POLYMERASE"/>
    <property type="match status" value="1"/>
</dbReference>
<organism evidence="7 8">
    <name type="scientific">Dielma fastidiosa</name>
    <dbReference type="NCBI Taxonomy" id="1034346"/>
    <lineage>
        <taxon>Bacteria</taxon>
        <taxon>Bacillati</taxon>
        <taxon>Bacillota</taxon>
        <taxon>Erysipelotrichia</taxon>
        <taxon>Erysipelotrichales</taxon>
        <taxon>Erysipelotrichaceae</taxon>
        <taxon>Dielma</taxon>
    </lineage>
</organism>
<dbReference type="Proteomes" id="UP001276902">
    <property type="component" value="Unassembled WGS sequence"/>
</dbReference>
<evidence type="ECO:0000259" key="6">
    <source>
        <dbReference type="Pfam" id="PF04932"/>
    </source>
</evidence>
<reference evidence="7" key="1">
    <citation type="submission" date="2022-03" db="EMBL/GenBank/DDBJ databases">
        <title>First case of bacteraemia caused by Dielma fastidiosa in a patient hospitalised with diverticulitis.</title>
        <authorList>
            <person name="Forman-Ankjaer B."/>
            <person name="Hvid-Jensen F."/>
            <person name="Kobel C.M."/>
            <person name="Greve T."/>
        </authorList>
    </citation>
    <scope>NUCLEOTIDE SEQUENCE</scope>
    <source>
        <strain evidence="7">AUH_DF_2021</strain>
    </source>
</reference>
<evidence type="ECO:0000256" key="4">
    <source>
        <dbReference type="ARBA" id="ARBA00023136"/>
    </source>
</evidence>
<feature type="transmembrane region" description="Helical" evidence="5">
    <location>
        <begin position="186"/>
        <end position="201"/>
    </location>
</feature>
<comment type="caution">
    <text evidence="7">The sequence shown here is derived from an EMBL/GenBank/DDBJ whole genome shotgun (WGS) entry which is preliminary data.</text>
</comment>
<keyword evidence="2 5" id="KW-0812">Transmembrane</keyword>
<feature type="transmembrane region" description="Helical" evidence="5">
    <location>
        <begin position="17"/>
        <end position="46"/>
    </location>
</feature>
<feature type="domain" description="O-antigen ligase-related" evidence="6">
    <location>
        <begin position="191"/>
        <end position="319"/>
    </location>
</feature>
<accession>A0AB35USZ2</accession>
<dbReference type="EMBL" id="JALDAW010000023">
    <property type="protein sequence ID" value="MDY5169769.1"/>
    <property type="molecule type" value="Genomic_DNA"/>
</dbReference>
<dbReference type="InterPro" id="IPR051533">
    <property type="entry name" value="WaaL-like"/>
</dbReference>
<dbReference type="GO" id="GO:0016020">
    <property type="term" value="C:membrane"/>
    <property type="evidence" value="ECO:0007669"/>
    <property type="project" value="UniProtKB-SubCell"/>
</dbReference>
<gene>
    <name evidence="7" type="ORF">MQE39_16755</name>
</gene>
<evidence type="ECO:0000313" key="8">
    <source>
        <dbReference type="Proteomes" id="UP001276902"/>
    </source>
</evidence>
<comment type="subcellular location">
    <subcellularLocation>
        <location evidence="1">Membrane</location>
        <topology evidence="1">Multi-pass membrane protein</topology>
    </subcellularLocation>
</comment>
<evidence type="ECO:0000256" key="1">
    <source>
        <dbReference type="ARBA" id="ARBA00004141"/>
    </source>
</evidence>
<keyword evidence="3 5" id="KW-1133">Transmembrane helix</keyword>
<evidence type="ECO:0000256" key="2">
    <source>
        <dbReference type="ARBA" id="ARBA00022692"/>
    </source>
</evidence>
<keyword evidence="7" id="KW-0436">Ligase</keyword>
<dbReference type="PANTHER" id="PTHR37422">
    <property type="entry name" value="TEICHURONIC ACID BIOSYNTHESIS PROTEIN TUAE"/>
    <property type="match status" value="1"/>
</dbReference>
<evidence type="ECO:0000256" key="3">
    <source>
        <dbReference type="ARBA" id="ARBA00022989"/>
    </source>
</evidence>
<dbReference type="InterPro" id="IPR007016">
    <property type="entry name" value="O-antigen_ligase-rel_domated"/>
</dbReference>
<dbReference type="AlphaFoldDB" id="A0AB35USZ2"/>
<evidence type="ECO:0000313" key="7">
    <source>
        <dbReference type="EMBL" id="MDY5169769.1"/>
    </source>
</evidence>
<feature type="transmembrane region" description="Helical" evidence="5">
    <location>
        <begin position="111"/>
        <end position="128"/>
    </location>
</feature>
<feature type="transmembrane region" description="Helical" evidence="5">
    <location>
        <begin position="340"/>
        <end position="361"/>
    </location>
</feature>
<feature type="transmembrane region" description="Helical" evidence="5">
    <location>
        <begin position="66"/>
        <end position="99"/>
    </location>
</feature>
<feature type="transmembrane region" description="Helical" evidence="5">
    <location>
        <begin position="230"/>
        <end position="249"/>
    </location>
</feature>
<feature type="transmembrane region" description="Helical" evidence="5">
    <location>
        <begin position="161"/>
        <end position="179"/>
    </location>
</feature>
<dbReference type="Pfam" id="PF04932">
    <property type="entry name" value="Wzy_C"/>
    <property type="match status" value="1"/>
</dbReference>
<evidence type="ECO:0000256" key="5">
    <source>
        <dbReference type="SAM" id="Phobius"/>
    </source>
</evidence>
<protein>
    <submittedName>
        <fullName evidence="7">O-antigen ligase family protein</fullName>
    </submittedName>
</protein>